<accession>A0A6P6YGC5</accession>
<dbReference type="RefSeq" id="XP_027203911.1">
    <property type="nucleotide sequence ID" value="XM_027348110.1"/>
</dbReference>
<dbReference type="InParanoid" id="A0A6P6YGC5"/>
<keyword evidence="2" id="KW-1185">Reference proteome</keyword>
<protein>
    <submittedName>
        <fullName evidence="3">MIEF1 upstream open reading frame protein-like</fullName>
    </submittedName>
</protein>
<dbReference type="AlphaFoldDB" id="A0A6P6YGC5"/>
<sequence length="75" mass="9237">MCINSTTTIITRSCVRRLYKDLLRFGRNELQYTDKNYFYNRIRKEFDANRNLDRNEDIEYYYKKGLTLLQKRALV</sequence>
<reference evidence="3" key="1">
    <citation type="submission" date="2025-08" db="UniProtKB">
        <authorList>
            <consortium name="RefSeq"/>
        </authorList>
    </citation>
    <scope>IDENTIFICATION</scope>
    <source>
        <strain evidence="3">Airmid</strain>
    </source>
</reference>
<dbReference type="OMA" id="DFYFASI"/>
<organism evidence="2 3">
    <name type="scientific">Dermatophagoides pteronyssinus</name>
    <name type="common">European house dust mite</name>
    <dbReference type="NCBI Taxonomy" id="6956"/>
    <lineage>
        <taxon>Eukaryota</taxon>
        <taxon>Metazoa</taxon>
        <taxon>Ecdysozoa</taxon>
        <taxon>Arthropoda</taxon>
        <taxon>Chelicerata</taxon>
        <taxon>Arachnida</taxon>
        <taxon>Acari</taxon>
        <taxon>Acariformes</taxon>
        <taxon>Sarcoptiformes</taxon>
        <taxon>Astigmata</taxon>
        <taxon>Psoroptidia</taxon>
        <taxon>Analgoidea</taxon>
        <taxon>Pyroglyphidae</taxon>
        <taxon>Dermatophagoidinae</taxon>
        <taxon>Dermatophagoides</taxon>
    </lineage>
</organism>
<dbReference type="Proteomes" id="UP000515146">
    <property type="component" value="Unplaced"/>
</dbReference>
<evidence type="ECO:0000313" key="3">
    <source>
        <dbReference type="RefSeq" id="XP_027203911.1"/>
    </source>
</evidence>
<dbReference type="InterPro" id="IPR008011">
    <property type="entry name" value="Complex1_LYR_dom"/>
</dbReference>
<evidence type="ECO:0000259" key="1">
    <source>
        <dbReference type="Pfam" id="PF05347"/>
    </source>
</evidence>
<dbReference type="OrthoDB" id="277888at2759"/>
<gene>
    <name evidence="3" type="primary">LOC113797690</name>
</gene>
<dbReference type="Pfam" id="PF05347">
    <property type="entry name" value="Complex1_LYR"/>
    <property type="match status" value="1"/>
</dbReference>
<proteinExistence type="predicted"/>
<name>A0A6P6YGC5_DERPT</name>
<feature type="domain" description="Complex 1 LYR protein" evidence="1">
    <location>
        <begin position="15"/>
        <end position="70"/>
    </location>
</feature>
<dbReference type="KEGG" id="dpte:113797690"/>
<evidence type="ECO:0000313" key="2">
    <source>
        <dbReference type="Proteomes" id="UP000515146"/>
    </source>
</evidence>